<name>A0A3P7VK91_HAEPC</name>
<protein>
    <submittedName>
        <fullName evidence="1">Uncharacterized protein</fullName>
    </submittedName>
</protein>
<evidence type="ECO:0000313" key="1">
    <source>
        <dbReference type="EMBL" id="VDO05802.1"/>
    </source>
</evidence>
<organism evidence="1 2">
    <name type="scientific">Haemonchus placei</name>
    <name type="common">Barber's pole worm</name>
    <dbReference type="NCBI Taxonomy" id="6290"/>
    <lineage>
        <taxon>Eukaryota</taxon>
        <taxon>Metazoa</taxon>
        <taxon>Ecdysozoa</taxon>
        <taxon>Nematoda</taxon>
        <taxon>Chromadorea</taxon>
        <taxon>Rhabditida</taxon>
        <taxon>Rhabditina</taxon>
        <taxon>Rhabditomorpha</taxon>
        <taxon>Strongyloidea</taxon>
        <taxon>Trichostrongylidae</taxon>
        <taxon>Haemonchus</taxon>
    </lineage>
</organism>
<sequence length="35" mass="3897">MPSYVCDSTKDHGFPSIRHHVRQNLSDGTLTGILN</sequence>
<gene>
    <name evidence="1" type="ORF">HPLM_LOCUS586</name>
</gene>
<accession>A0A3P7VK91</accession>
<dbReference type="AlphaFoldDB" id="A0A3P7VK91"/>
<keyword evidence="2" id="KW-1185">Reference proteome</keyword>
<evidence type="ECO:0000313" key="2">
    <source>
        <dbReference type="Proteomes" id="UP000268014"/>
    </source>
</evidence>
<proteinExistence type="predicted"/>
<dbReference type="EMBL" id="UZAF01000454">
    <property type="protein sequence ID" value="VDO05802.1"/>
    <property type="molecule type" value="Genomic_DNA"/>
</dbReference>
<dbReference type="Proteomes" id="UP000268014">
    <property type="component" value="Unassembled WGS sequence"/>
</dbReference>
<reference evidence="1 2" key="1">
    <citation type="submission" date="2018-11" db="EMBL/GenBank/DDBJ databases">
        <authorList>
            <consortium name="Pathogen Informatics"/>
        </authorList>
    </citation>
    <scope>NUCLEOTIDE SEQUENCE [LARGE SCALE GENOMIC DNA]</scope>
    <source>
        <strain evidence="1 2">MHpl1</strain>
    </source>
</reference>